<dbReference type="CDD" id="cd00586">
    <property type="entry name" value="4HBT"/>
    <property type="match status" value="1"/>
</dbReference>
<dbReference type="RefSeq" id="WP_168031918.1">
    <property type="nucleotide sequence ID" value="NZ_JAAVNE010000023.1"/>
</dbReference>
<keyword evidence="3" id="KW-1185">Reference proteome</keyword>
<dbReference type="SUPFAM" id="SSF54637">
    <property type="entry name" value="Thioesterase/thiol ester dehydrase-isomerase"/>
    <property type="match status" value="1"/>
</dbReference>
<dbReference type="InterPro" id="IPR050563">
    <property type="entry name" value="4-hydroxybenzoyl-CoA_TE"/>
</dbReference>
<dbReference type="Pfam" id="PF13279">
    <property type="entry name" value="4HBT_2"/>
    <property type="match status" value="1"/>
</dbReference>
<dbReference type="PANTHER" id="PTHR31793">
    <property type="entry name" value="4-HYDROXYBENZOYL-COA THIOESTERASE FAMILY MEMBER"/>
    <property type="match status" value="1"/>
</dbReference>
<sequence length="141" mass="15484">MTTLVGRQARVIEWGDCDPAGIVFYPRYFAHFDACTALLFQQALGETQAAWAARHGVIGIPMVDTRAQFTTPCTFGDQVVVESRVAAFRRSSFQVEHRLLRADGVLAVEAWETRVWAARHPDDPARIRGVAVPAAVVAAFG</sequence>
<proteinExistence type="predicted"/>
<organism evidence="2 3">
    <name type="scientific">Falsiroseomonas selenitidurans</name>
    <dbReference type="NCBI Taxonomy" id="2716335"/>
    <lineage>
        <taxon>Bacteria</taxon>
        <taxon>Pseudomonadati</taxon>
        <taxon>Pseudomonadota</taxon>
        <taxon>Alphaproteobacteria</taxon>
        <taxon>Acetobacterales</taxon>
        <taxon>Roseomonadaceae</taxon>
        <taxon>Falsiroseomonas</taxon>
    </lineage>
</organism>
<comment type="caution">
    <text evidence="2">The sequence shown here is derived from an EMBL/GenBank/DDBJ whole genome shotgun (WGS) entry which is preliminary data.</text>
</comment>
<protein>
    <submittedName>
        <fullName evidence="2">Acyl-CoA thioesterase</fullName>
    </submittedName>
</protein>
<dbReference type="EMBL" id="JAAVNE010000023">
    <property type="protein sequence ID" value="NKC32140.1"/>
    <property type="molecule type" value="Genomic_DNA"/>
</dbReference>
<dbReference type="PANTHER" id="PTHR31793:SF37">
    <property type="entry name" value="ACYL-COA THIOESTER HYDROLASE YBGC"/>
    <property type="match status" value="1"/>
</dbReference>
<dbReference type="Gene3D" id="3.10.129.10">
    <property type="entry name" value="Hotdog Thioesterase"/>
    <property type="match status" value="1"/>
</dbReference>
<evidence type="ECO:0000256" key="1">
    <source>
        <dbReference type="ARBA" id="ARBA00022801"/>
    </source>
</evidence>
<name>A0ABX1EB46_9PROT</name>
<evidence type="ECO:0000313" key="2">
    <source>
        <dbReference type="EMBL" id="NKC32140.1"/>
    </source>
</evidence>
<gene>
    <name evidence="2" type="ORF">HEQ75_14845</name>
</gene>
<accession>A0ABX1EB46</accession>
<evidence type="ECO:0000313" key="3">
    <source>
        <dbReference type="Proteomes" id="UP000787635"/>
    </source>
</evidence>
<keyword evidence="1" id="KW-0378">Hydrolase</keyword>
<dbReference type="Proteomes" id="UP000787635">
    <property type="component" value="Unassembled WGS sequence"/>
</dbReference>
<reference evidence="2 3" key="1">
    <citation type="submission" date="2020-03" db="EMBL/GenBank/DDBJ databases">
        <title>Roseomonas selenitidurans sp. nov. isolated from urban soil.</title>
        <authorList>
            <person name="Liu H."/>
        </authorList>
    </citation>
    <scope>NUCLEOTIDE SEQUENCE [LARGE SCALE GENOMIC DNA]</scope>
    <source>
        <strain evidence="2 3">BU-1</strain>
    </source>
</reference>
<dbReference type="InterPro" id="IPR029069">
    <property type="entry name" value="HotDog_dom_sf"/>
</dbReference>